<dbReference type="EMBL" id="UAVS01000001">
    <property type="protein sequence ID" value="SQA92712.1"/>
    <property type="molecule type" value="Genomic_DNA"/>
</dbReference>
<accession>A0A2X2SHS5</accession>
<reference evidence="1 2" key="1">
    <citation type="submission" date="2018-06" db="EMBL/GenBank/DDBJ databases">
        <authorList>
            <consortium name="Pathogen Informatics"/>
            <person name="Doyle S."/>
        </authorList>
    </citation>
    <scope>NUCLEOTIDE SEQUENCE [LARGE SCALE GENOMIC DNA]</scope>
    <source>
        <strain evidence="1 2">NCTC11545</strain>
    </source>
</reference>
<evidence type="ECO:0000313" key="2">
    <source>
        <dbReference type="Proteomes" id="UP000250169"/>
    </source>
</evidence>
<dbReference type="SUPFAM" id="SSF49464">
    <property type="entry name" value="Carboxypeptidase regulatory domain-like"/>
    <property type="match status" value="1"/>
</dbReference>
<sequence>MKEKYLTFVMFVLGCFLTTLMAQTISVKGKVTDDKKTPLPGVSVVVKGSTHGTSTDFDGNYQIQAKAGDVLEFSFVGFTTQTKKVVGGVILTQLMYN</sequence>
<dbReference type="RefSeq" id="WP_252864531.1">
    <property type="nucleotide sequence ID" value="NZ_UAVS01000001.1"/>
</dbReference>
<protein>
    <submittedName>
        <fullName evidence="1">TonB-linked outer membrane protein, SusC/RagA family</fullName>
    </submittedName>
</protein>
<dbReference type="AlphaFoldDB" id="A0A2X2SHS5"/>
<gene>
    <name evidence="1" type="ORF">NCTC11545_00131</name>
</gene>
<organism evidence="1 2">
    <name type="scientific">Capnocytophaga ochracea</name>
    <dbReference type="NCBI Taxonomy" id="1018"/>
    <lineage>
        <taxon>Bacteria</taxon>
        <taxon>Pseudomonadati</taxon>
        <taxon>Bacteroidota</taxon>
        <taxon>Flavobacteriia</taxon>
        <taxon>Flavobacteriales</taxon>
        <taxon>Flavobacteriaceae</taxon>
        <taxon>Capnocytophaga</taxon>
    </lineage>
</organism>
<evidence type="ECO:0000313" key="1">
    <source>
        <dbReference type="EMBL" id="SQA92712.1"/>
    </source>
</evidence>
<dbReference type="Pfam" id="PF13715">
    <property type="entry name" value="CarbopepD_reg_2"/>
    <property type="match status" value="1"/>
</dbReference>
<dbReference type="Gene3D" id="2.60.40.1120">
    <property type="entry name" value="Carboxypeptidase-like, regulatory domain"/>
    <property type="match status" value="1"/>
</dbReference>
<name>A0A2X2SHS5_CAPOC</name>
<dbReference type="Proteomes" id="UP000250169">
    <property type="component" value="Unassembled WGS sequence"/>
</dbReference>
<proteinExistence type="predicted"/>
<dbReference type="PROSITE" id="PS51257">
    <property type="entry name" value="PROKAR_LIPOPROTEIN"/>
    <property type="match status" value="1"/>
</dbReference>
<dbReference type="InterPro" id="IPR008969">
    <property type="entry name" value="CarboxyPept-like_regulatory"/>
</dbReference>